<dbReference type="PANTHER" id="PTHR46172">
    <property type="entry name" value="DNA POLYMERASE EPSILON SUBUNIT 3"/>
    <property type="match status" value="1"/>
</dbReference>
<keyword evidence="2" id="KW-0235">DNA replication</keyword>
<dbReference type="GO" id="GO:0006974">
    <property type="term" value="P:DNA damage response"/>
    <property type="evidence" value="ECO:0007669"/>
    <property type="project" value="TreeGrafter"/>
</dbReference>
<evidence type="ECO:0000256" key="3">
    <source>
        <dbReference type="ARBA" id="ARBA00023242"/>
    </source>
</evidence>
<dbReference type="GO" id="GO:0031490">
    <property type="term" value="F:chromatin DNA binding"/>
    <property type="evidence" value="ECO:0007669"/>
    <property type="project" value="TreeGrafter"/>
</dbReference>
<feature type="region of interest" description="Disordered" evidence="6">
    <location>
        <begin position="123"/>
        <end position="240"/>
    </location>
</feature>
<reference evidence="8" key="1">
    <citation type="journal article" date="2020" name="Stud. Mycol.">
        <title>101 Dothideomycetes genomes: a test case for predicting lifestyles and emergence of pathogens.</title>
        <authorList>
            <person name="Haridas S."/>
            <person name="Albert R."/>
            <person name="Binder M."/>
            <person name="Bloem J."/>
            <person name="Labutti K."/>
            <person name="Salamov A."/>
            <person name="Andreopoulos B."/>
            <person name="Baker S."/>
            <person name="Barry K."/>
            <person name="Bills G."/>
            <person name="Bluhm B."/>
            <person name="Cannon C."/>
            <person name="Castanera R."/>
            <person name="Culley D."/>
            <person name="Daum C."/>
            <person name="Ezra D."/>
            <person name="Gonzalez J."/>
            <person name="Henrissat B."/>
            <person name="Kuo A."/>
            <person name="Liang C."/>
            <person name="Lipzen A."/>
            <person name="Lutzoni F."/>
            <person name="Magnuson J."/>
            <person name="Mondo S."/>
            <person name="Nolan M."/>
            <person name="Ohm R."/>
            <person name="Pangilinan J."/>
            <person name="Park H.-J."/>
            <person name="Ramirez L."/>
            <person name="Alfaro M."/>
            <person name="Sun H."/>
            <person name="Tritt A."/>
            <person name="Yoshinaga Y."/>
            <person name="Zwiers L.-H."/>
            <person name="Turgeon B."/>
            <person name="Goodwin S."/>
            <person name="Spatafora J."/>
            <person name="Crous P."/>
            <person name="Grigoriev I."/>
        </authorList>
    </citation>
    <scope>NUCLEOTIDE SEQUENCE</scope>
    <source>
        <strain evidence="8">CBS 379.55</strain>
    </source>
</reference>
<dbReference type="GO" id="GO:0046982">
    <property type="term" value="F:protein heterodimerization activity"/>
    <property type="evidence" value="ECO:0007669"/>
    <property type="project" value="InterPro"/>
</dbReference>
<dbReference type="PANTHER" id="PTHR46172:SF1">
    <property type="entry name" value="DNA POLYMERASE EPSILON SUBUNIT 3"/>
    <property type="match status" value="1"/>
</dbReference>
<evidence type="ECO:0000256" key="6">
    <source>
        <dbReference type="SAM" id="MobiDB-lite"/>
    </source>
</evidence>
<dbReference type="OrthoDB" id="1707486at2759"/>
<organism evidence="8 9">
    <name type="scientific">Westerdykella ornata</name>
    <dbReference type="NCBI Taxonomy" id="318751"/>
    <lineage>
        <taxon>Eukaryota</taxon>
        <taxon>Fungi</taxon>
        <taxon>Dikarya</taxon>
        <taxon>Ascomycota</taxon>
        <taxon>Pezizomycotina</taxon>
        <taxon>Dothideomycetes</taxon>
        <taxon>Pleosporomycetidae</taxon>
        <taxon>Pleosporales</taxon>
        <taxon>Sporormiaceae</taxon>
        <taxon>Westerdykella</taxon>
    </lineage>
</organism>
<keyword evidence="3" id="KW-0539">Nucleus</keyword>
<evidence type="ECO:0000256" key="5">
    <source>
        <dbReference type="ARBA" id="ARBA00042096"/>
    </source>
</evidence>
<keyword evidence="9" id="KW-1185">Reference proteome</keyword>
<feature type="compositionally biased region" description="Acidic residues" evidence="6">
    <location>
        <begin position="175"/>
        <end position="222"/>
    </location>
</feature>
<feature type="compositionally biased region" description="Basic and acidic residues" evidence="6">
    <location>
        <begin position="123"/>
        <end position="141"/>
    </location>
</feature>
<sequence>MPPRKSNASVTAPEDAAKPAPKDDGLSVEDLNLPKSMVQRLAKGVLPPNTQIQKDALLAMSKSATVFVNYLTSQAAEVAAKNNKKVVQPADVFDAMEELELEFMLPRLKAEVTKFTAIQADKRNTYRKKVREEKRAQKGEGDGTGSKAGTNGNAAEDDSPPAKRVRMSSGGQTEQAEEEDEEVDVDEGADDVQDEEEDDEDEDEEDAEEEQVEEGLTEDLLEEREKNISDDEMADGDESD</sequence>
<dbReference type="InterPro" id="IPR051377">
    <property type="entry name" value="DNA_Pol-Epsilon_Subunit"/>
</dbReference>
<feature type="compositionally biased region" description="Acidic residues" evidence="6">
    <location>
        <begin position="230"/>
        <end position="240"/>
    </location>
</feature>
<dbReference type="InterPro" id="IPR009072">
    <property type="entry name" value="Histone-fold"/>
</dbReference>
<evidence type="ECO:0000256" key="2">
    <source>
        <dbReference type="ARBA" id="ARBA00022705"/>
    </source>
</evidence>
<feature type="region of interest" description="Disordered" evidence="6">
    <location>
        <begin position="1"/>
        <end position="29"/>
    </location>
</feature>
<dbReference type="GO" id="GO:0006272">
    <property type="term" value="P:leading strand elongation"/>
    <property type="evidence" value="ECO:0007669"/>
    <property type="project" value="TreeGrafter"/>
</dbReference>
<dbReference type="AlphaFoldDB" id="A0A6A6JIK6"/>
<dbReference type="Pfam" id="PF00808">
    <property type="entry name" value="CBFD_NFYB_HMF"/>
    <property type="match status" value="1"/>
</dbReference>
<dbReference type="GO" id="GO:0008623">
    <property type="term" value="C:CHRAC"/>
    <property type="evidence" value="ECO:0007669"/>
    <property type="project" value="TreeGrafter"/>
</dbReference>
<evidence type="ECO:0000313" key="8">
    <source>
        <dbReference type="EMBL" id="KAF2276262.1"/>
    </source>
</evidence>
<dbReference type="InterPro" id="IPR003958">
    <property type="entry name" value="CBFA_NFYB_domain"/>
</dbReference>
<dbReference type="CDD" id="cd22928">
    <property type="entry name" value="HFD_POLE3_DPB4"/>
    <property type="match status" value="1"/>
</dbReference>
<proteinExistence type="predicted"/>
<dbReference type="Proteomes" id="UP000800097">
    <property type="component" value="Unassembled WGS sequence"/>
</dbReference>
<dbReference type="Gene3D" id="1.10.20.10">
    <property type="entry name" value="Histone, subunit A"/>
    <property type="match status" value="1"/>
</dbReference>
<feature type="domain" description="Transcription factor CBF/NF-Y/archaeal histone" evidence="7">
    <location>
        <begin position="32"/>
        <end position="96"/>
    </location>
</feature>
<accession>A0A6A6JIK6</accession>
<dbReference type="SUPFAM" id="SSF47113">
    <property type="entry name" value="Histone-fold"/>
    <property type="match status" value="1"/>
</dbReference>
<dbReference type="GO" id="GO:0031507">
    <property type="term" value="P:heterochromatin formation"/>
    <property type="evidence" value="ECO:0007669"/>
    <property type="project" value="TreeGrafter"/>
</dbReference>
<gene>
    <name evidence="8" type="ORF">EI97DRAFT_399098</name>
</gene>
<dbReference type="RefSeq" id="XP_033653801.1">
    <property type="nucleotide sequence ID" value="XM_033796412.1"/>
</dbReference>
<dbReference type="EMBL" id="ML986494">
    <property type="protein sequence ID" value="KAF2276262.1"/>
    <property type="molecule type" value="Genomic_DNA"/>
</dbReference>
<name>A0A6A6JIK6_WESOR</name>
<dbReference type="GeneID" id="54549587"/>
<protein>
    <recommendedName>
        <fullName evidence="4">DNA polymerase epsilon subunit D</fullName>
    </recommendedName>
    <alternativeName>
        <fullName evidence="5">DNA polymerase II subunit D</fullName>
    </alternativeName>
</protein>
<evidence type="ECO:0000313" key="9">
    <source>
        <dbReference type="Proteomes" id="UP000800097"/>
    </source>
</evidence>
<evidence type="ECO:0000256" key="1">
    <source>
        <dbReference type="ARBA" id="ARBA00004123"/>
    </source>
</evidence>
<feature type="compositionally biased region" description="Polar residues" evidence="6">
    <location>
        <begin position="1"/>
        <end position="10"/>
    </location>
</feature>
<dbReference type="GO" id="GO:0008622">
    <property type="term" value="C:epsilon DNA polymerase complex"/>
    <property type="evidence" value="ECO:0007669"/>
    <property type="project" value="TreeGrafter"/>
</dbReference>
<evidence type="ECO:0000259" key="7">
    <source>
        <dbReference type="Pfam" id="PF00808"/>
    </source>
</evidence>
<evidence type="ECO:0000256" key="4">
    <source>
        <dbReference type="ARBA" id="ARBA00039775"/>
    </source>
</evidence>
<comment type="subcellular location">
    <subcellularLocation>
        <location evidence="1">Nucleus</location>
    </subcellularLocation>
</comment>
<feature type="compositionally biased region" description="Basic and acidic residues" evidence="6">
    <location>
        <begin position="15"/>
        <end position="25"/>
    </location>
</feature>